<organism evidence="1 2">
    <name type="scientific">Pluteus cervinus</name>
    <dbReference type="NCBI Taxonomy" id="181527"/>
    <lineage>
        <taxon>Eukaryota</taxon>
        <taxon>Fungi</taxon>
        <taxon>Dikarya</taxon>
        <taxon>Basidiomycota</taxon>
        <taxon>Agaricomycotina</taxon>
        <taxon>Agaricomycetes</taxon>
        <taxon>Agaricomycetidae</taxon>
        <taxon>Agaricales</taxon>
        <taxon>Pluteineae</taxon>
        <taxon>Pluteaceae</taxon>
        <taxon>Pluteus</taxon>
    </lineage>
</organism>
<sequence length="190" mass="20879">MAQNSNAIYPNLALGTSRLPFMRWQSQNGGLMLCHSDIFQDHDGTDLLLRLRGNLHAANFIPSPNDVGYQGSFVLHRSQNPSRRAFFIPGIATLAAAQLDINLKGCNLINAIESVDGKLQITLSVIKAAGEAPFRLKDKDGNDLPMRDDVSSLEGADVDVVLIFYHTRDLTQNPVLVQTIARVLDVQLLD</sequence>
<gene>
    <name evidence="1" type="ORF">BDN72DRAFT_843579</name>
</gene>
<evidence type="ECO:0000313" key="1">
    <source>
        <dbReference type="EMBL" id="TFK66954.1"/>
    </source>
</evidence>
<keyword evidence="2" id="KW-1185">Reference proteome</keyword>
<proteinExistence type="predicted"/>
<reference evidence="1 2" key="1">
    <citation type="journal article" date="2019" name="Nat. Ecol. Evol.">
        <title>Megaphylogeny resolves global patterns of mushroom evolution.</title>
        <authorList>
            <person name="Varga T."/>
            <person name="Krizsan K."/>
            <person name="Foldi C."/>
            <person name="Dima B."/>
            <person name="Sanchez-Garcia M."/>
            <person name="Sanchez-Ramirez S."/>
            <person name="Szollosi G.J."/>
            <person name="Szarkandi J.G."/>
            <person name="Papp V."/>
            <person name="Albert L."/>
            <person name="Andreopoulos W."/>
            <person name="Angelini C."/>
            <person name="Antonin V."/>
            <person name="Barry K.W."/>
            <person name="Bougher N.L."/>
            <person name="Buchanan P."/>
            <person name="Buyck B."/>
            <person name="Bense V."/>
            <person name="Catcheside P."/>
            <person name="Chovatia M."/>
            <person name="Cooper J."/>
            <person name="Damon W."/>
            <person name="Desjardin D."/>
            <person name="Finy P."/>
            <person name="Geml J."/>
            <person name="Haridas S."/>
            <person name="Hughes K."/>
            <person name="Justo A."/>
            <person name="Karasinski D."/>
            <person name="Kautmanova I."/>
            <person name="Kiss B."/>
            <person name="Kocsube S."/>
            <person name="Kotiranta H."/>
            <person name="LaButti K.M."/>
            <person name="Lechner B.E."/>
            <person name="Liimatainen K."/>
            <person name="Lipzen A."/>
            <person name="Lukacs Z."/>
            <person name="Mihaltcheva S."/>
            <person name="Morgado L.N."/>
            <person name="Niskanen T."/>
            <person name="Noordeloos M.E."/>
            <person name="Ohm R.A."/>
            <person name="Ortiz-Santana B."/>
            <person name="Ovrebo C."/>
            <person name="Racz N."/>
            <person name="Riley R."/>
            <person name="Savchenko A."/>
            <person name="Shiryaev A."/>
            <person name="Soop K."/>
            <person name="Spirin V."/>
            <person name="Szebenyi C."/>
            <person name="Tomsovsky M."/>
            <person name="Tulloss R.E."/>
            <person name="Uehling J."/>
            <person name="Grigoriev I.V."/>
            <person name="Vagvolgyi C."/>
            <person name="Papp T."/>
            <person name="Martin F.M."/>
            <person name="Miettinen O."/>
            <person name="Hibbett D.S."/>
            <person name="Nagy L.G."/>
        </authorList>
    </citation>
    <scope>NUCLEOTIDE SEQUENCE [LARGE SCALE GENOMIC DNA]</scope>
    <source>
        <strain evidence="1 2">NL-1719</strain>
    </source>
</reference>
<name>A0ACD3AMT0_9AGAR</name>
<protein>
    <submittedName>
        <fullName evidence="1">Uncharacterized protein</fullName>
    </submittedName>
</protein>
<dbReference type="EMBL" id="ML208389">
    <property type="protein sequence ID" value="TFK66954.1"/>
    <property type="molecule type" value="Genomic_DNA"/>
</dbReference>
<evidence type="ECO:0000313" key="2">
    <source>
        <dbReference type="Proteomes" id="UP000308600"/>
    </source>
</evidence>
<dbReference type="Proteomes" id="UP000308600">
    <property type="component" value="Unassembled WGS sequence"/>
</dbReference>
<accession>A0ACD3AMT0</accession>